<evidence type="ECO:0000256" key="1">
    <source>
        <dbReference type="SAM" id="Coils"/>
    </source>
</evidence>
<dbReference type="RefSeq" id="WP_277578972.1">
    <property type="nucleotide sequence ID" value="NZ_JANRMI010000004.1"/>
</dbReference>
<dbReference type="InterPro" id="IPR036388">
    <property type="entry name" value="WH-like_DNA-bd_sf"/>
</dbReference>
<dbReference type="Pfam" id="PF05658">
    <property type="entry name" value="YadA_head"/>
    <property type="match status" value="2"/>
</dbReference>
<accession>A0ABT6DKW2</accession>
<dbReference type="PANTHER" id="PTHR13029:SF18">
    <property type="entry name" value="MYELIN REGULATORY FACTOR HOMOLOG 1"/>
    <property type="match status" value="1"/>
</dbReference>
<dbReference type="PROSITE" id="PS51688">
    <property type="entry name" value="ICA"/>
    <property type="match status" value="1"/>
</dbReference>
<name>A0ABT6DKW2_9BACT</name>
<dbReference type="PANTHER" id="PTHR13029">
    <property type="match status" value="1"/>
</dbReference>
<evidence type="ECO:0000313" key="4">
    <source>
        <dbReference type="Proteomes" id="UP001152321"/>
    </source>
</evidence>
<dbReference type="InterPro" id="IPR030392">
    <property type="entry name" value="S74_ICA"/>
</dbReference>
<feature type="domain" description="Peptidase S74" evidence="2">
    <location>
        <begin position="1903"/>
        <end position="1995"/>
    </location>
</feature>
<feature type="coiled-coil region" evidence="1">
    <location>
        <begin position="1995"/>
        <end position="2036"/>
    </location>
</feature>
<proteinExistence type="predicted"/>
<dbReference type="EMBL" id="JANRMI010000004">
    <property type="protein sequence ID" value="MDG0817499.1"/>
    <property type="molecule type" value="Genomic_DNA"/>
</dbReference>
<keyword evidence="4" id="KW-1185">Reference proteome</keyword>
<keyword evidence="1" id="KW-0175">Coiled coil</keyword>
<dbReference type="Gene3D" id="1.10.10.10">
    <property type="entry name" value="Winged helix-like DNA-binding domain superfamily/Winged helix DNA-binding domain"/>
    <property type="match status" value="1"/>
</dbReference>
<dbReference type="InterPro" id="IPR008640">
    <property type="entry name" value="Adhesin_Head_dom"/>
</dbReference>
<evidence type="ECO:0000313" key="3">
    <source>
        <dbReference type="EMBL" id="MDG0817499.1"/>
    </source>
</evidence>
<evidence type="ECO:0000259" key="2">
    <source>
        <dbReference type="PROSITE" id="PS51688"/>
    </source>
</evidence>
<sequence length="2040" mass="203693">MERTCIAFIFTILFGLGAWATGPSTTNSLTYQGRILKADGSPLEHNNVSFLFEITNPTGSCIIYREQVNGINMTNSGGVFDVPIGSGTKLYPADPLFKMVDSFNNDQTFVCDGGVSYTPMIDAIRVLQVQFHDGTGWKSISPSSEIRSVPFAAYSISAKKLGTNVASDFVLKTSIPTCTAGQVLSSNGTTISCVNDAGATGLVSTVAGSGPITVTGTSSVTVSATVGTTAGTLAAGDDSRFSDARAPMGAAGGDLSGTYPNPTVGNNAITTAKINDAAVTTAKLFANPGINRLVSTDSTTGATLTHLDCAVGELLTWSVANGWQCTSQSSLTVGTTVNFTGSLAGDVSGTQGATSVNKIKGITVDTTGLTTGQILKYDGTKWAPAADSNAGGTITGVTAGTGLTGGGTTGTVTLNVDVGTSANQIPQLDAGGKISSSVMPAFTGDATSSAGSTALTLANSGVTAGTYKSVTVDAKGRVTSGTNPSTLAGYGITDALPLAGGTMSGAIDMNSNNLTNLGYVTMSANKSLHLSNNAADPGGLTLADKGKTWYNTTTNQIKYWDGTAAIALGVAGAGLTSLGGQTGSTQTFAIGTSGATPAWSSGSNTHTLNIPMASSAGTTAGLLSKTDYDSFAAKQAAGSYITALTGDVTAAGPGSAAATIAANAVTTGKILDGTILGADLNFTGVNNATSGITIVDSTGKFNNFSCGTTGHVATWTVTGWACQAPATSGTVTSVATGTGLSGGPITGSGTISLANTAVTAGTYGSATQVGTFTVDAQGRLNSASNVTVTPAWSSITSKPNTLSGYGINDAVSSTLASGKILVGDAVNVATPQTLSGDATLSNSGSLTLASSGVTAGTYSKVTVDAKGRVTAGANIASGDVTTALGFTPLNKAGDVMSGLLGLNGVAADPGSLVAGDKGKMWYRTDTNEIKYWNGSTAVALGISGAGLTSLNGQSGSTQTFAIGTSGTAPAFSSATNTHTLNIPMAATAGTTAGLLSKADYDSFVAKQAAGNYITALTGDVTATGPGSVAATIAANAVTTAKINNLAVTDAKINDVAVNKITSAATKYFTYAPNNVACTNGQVLVKTANGWECGTDAGGTVTNITVGAGLTGGPITTTGTIGLGTELTGVNGLSTTGFVQRTGAGAYSTVTGNTAASNNTVVQRDGTGVSGFYGVGIQGSTSGTATIRAPTSFTNYSLTLPADDGLANQVLQTDGAGALSWVNQSAGADNLGNHTATQNIKLGSFWLSGDGGNEGITVDASGNVGIGTGTPEFKLSLIGDGGILSTGTFGSGASLVTAGAGTRMLWYPKKAAFRAGTATATGEWNDVNIGTYSTAFGYATQASGQYSFAIGNGAYAIGSNSIAMGGAYSSGANSVGLGRVANAIGYSAVALGDSTYAGGDYSTAMGGTARAEAMYSTAIGRFNVGGGNATTWVATDPLFEIGIGASGASKANAVTVLKNGNVGIGTTSPNSKLHVALSSSGEALTMDAPAAGFVSSSFTVGGVTKASMGIASGPNTFLSSSGELAGDFVMKSTGGNFIFGNYYSNEAMRIDKNGLVGIGTTTPGAPLDVKGAIRMTGATSGYTGFKPAAAAGSTVWTLPAADGTANQVLKTDGAGNLGWVTPSAGGITSLGGLTAATQTFAIGTTGTAPAFSSVTSTHTLNIPMASTASVTAGLISKTDYDNFNNKLSATITTPATGQVIRYNGTNWVNALVALSTDVTGTLAVANGGTGATTAAAARTNLGLGTSSTLNTGTSSGSIPLIGVSGITANKMCTSDGTSSIICNTNIPTGSQWTTTGSDIYYNTGNVGVGTTSPTSNLVVASNGIFGTQFALENSDTGGHVWKIVSNGSGNAGGAGGLLFSDTTAGAARMLISSNGNVGIGTTSPASALHVVGDIQFTGTITDVSDRRLKKNIQPIVSGLETVRKISVYSYVMKDDPNERIEYGVMAQDLVQILPQLVKNIDPNTDYMGVNYLGLIPWSIKAIQEVDKQVQQDHASAKKMNRDLASVQDENKKLQDAVKRLEEKNKKLEEKISAILSRLEKH</sequence>
<comment type="caution">
    <text evidence="3">The sequence shown here is derived from an EMBL/GenBank/DDBJ whole genome shotgun (WGS) entry which is preliminary data.</text>
</comment>
<gene>
    <name evidence="3" type="ORF">NWE73_14050</name>
</gene>
<reference evidence="3" key="1">
    <citation type="submission" date="2022-08" db="EMBL/GenBank/DDBJ databases">
        <title>Novel Bdellovibrio Species Isolated from Svalbard: Designation Bdellovibrio svalbardensis.</title>
        <authorList>
            <person name="Mitchell R.J."/>
            <person name="Choi S.Y."/>
        </authorList>
    </citation>
    <scope>NUCLEOTIDE SEQUENCE</scope>
    <source>
        <strain evidence="3">PAP01</strain>
    </source>
</reference>
<dbReference type="Proteomes" id="UP001152321">
    <property type="component" value="Unassembled WGS sequence"/>
</dbReference>
<dbReference type="Pfam" id="PF13884">
    <property type="entry name" value="Peptidase_S74"/>
    <property type="match status" value="1"/>
</dbReference>
<organism evidence="3 4">
    <name type="scientific">Bdellovibrio svalbardensis</name>
    <dbReference type="NCBI Taxonomy" id="2972972"/>
    <lineage>
        <taxon>Bacteria</taxon>
        <taxon>Pseudomonadati</taxon>
        <taxon>Bdellovibrionota</taxon>
        <taxon>Bdellovibrionia</taxon>
        <taxon>Bdellovibrionales</taxon>
        <taxon>Pseudobdellovibrionaceae</taxon>
        <taxon>Bdellovibrio</taxon>
    </lineage>
</organism>
<protein>
    <submittedName>
        <fullName evidence="3">Tail fiber domain-containing protein</fullName>
    </submittedName>
</protein>
<dbReference type="InterPro" id="IPR051577">
    <property type="entry name" value="MRF-like"/>
</dbReference>
<dbReference type="CDD" id="cd12820">
    <property type="entry name" value="LbR_YadA-like"/>
    <property type="match status" value="1"/>
</dbReference>